<keyword evidence="3 8" id="KW-0808">Transferase</keyword>
<feature type="domain" description="SAM-dependent MTase TRM10-type" evidence="7">
    <location>
        <begin position="110"/>
        <end position="302"/>
    </location>
</feature>
<evidence type="ECO:0000256" key="4">
    <source>
        <dbReference type="ARBA" id="ARBA00022691"/>
    </source>
</evidence>
<feature type="compositionally biased region" description="Basic residues" evidence="6">
    <location>
        <begin position="73"/>
        <end position="84"/>
    </location>
</feature>
<dbReference type="InterPro" id="IPR007356">
    <property type="entry name" value="tRNA_m1G_MeTrfase_euk"/>
</dbReference>
<dbReference type="GO" id="GO:0052905">
    <property type="term" value="F:tRNA (guanosine(9)-N1)-methyltransferase activity"/>
    <property type="evidence" value="ECO:0007669"/>
    <property type="project" value="UniProtKB-EC"/>
</dbReference>
<protein>
    <recommendedName>
        <fullName evidence="1">tRNA (guanine(9)-N(1))-methyltransferase</fullName>
        <ecNumber evidence="1">2.1.1.221</ecNumber>
    </recommendedName>
</protein>
<keyword evidence="4" id="KW-0949">S-adenosyl-L-methionine</keyword>
<evidence type="ECO:0000256" key="2">
    <source>
        <dbReference type="ARBA" id="ARBA00022603"/>
    </source>
</evidence>
<dbReference type="GO" id="GO:0005634">
    <property type="term" value="C:nucleus"/>
    <property type="evidence" value="ECO:0007669"/>
    <property type="project" value="TreeGrafter"/>
</dbReference>
<keyword evidence="2 8" id="KW-0489">Methyltransferase</keyword>
<evidence type="ECO:0000256" key="5">
    <source>
        <dbReference type="ARBA" id="ARBA00048434"/>
    </source>
</evidence>
<dbReference type="InterPro" id="IPR028564">
    <property type="entry name" value="MT_TRM10-typ"/>
</dbReference>
<evidence type="ECO:0000313" key="8">
    <source>
        <dbReference type="EMBL" id="ELR11976.1"/>
    </source>
</evidence>
<gene>
    <name evidence="8" type="ORF">ACA1_400550</name>
</gene>
<proteinExistence type="predicted"/>
<dbReference type="Gene3D" id="3.40.1280.30">
    <property type="match status" value="1"/>
</dbReference>
<accession>L8GIH1</accession>
<organism evidence="8 9">
    <name type="scientific">Acanthamoeba castellanii (strain ATCC 30010 / Neff)</name>
    <dbReference type="NCBI Taxonomy" id="1257118"/>
    <lineage>
        <taxon>Eukaryota</taxon>
        <taxon>Amoebozoa</taxon>
        <taxon>Discosea</taxon>
        <taxon>Longamoebia</taxon>
        <taxon>Centramoebida</taxon>
        <taxon>Acanthamoebidae</taxon>
        <taxon>Acanthamoeba</taxon>
    </lineage>
</organism>
<dbReference type="OMA" id="MQRVEQY"/>
<dbReference type="PROSITE" id="PS51675">
    <property type="entry name" value="SAM_MT_TRM10"/>
    <property type="match status" value="1"/>
</dbReference>
<dbReference type="VEuPathDB" id="AmoebaDB:ACA1_400550"/>
<dbReference type="GO" id="GO:0002939">
    <property type="term" value="P:tRNA N1-guanine methylation"/>
    <property type="evidence" value="ECO:0007669"/>
    <property type="project" value="TreeGrafter"/>
</dbReference>
<dbReference type="KEGG" id="acan:ACA1_400550"/>
<evidence type="ECO:0000259" key="7">
    <source>
        <dbReference type="PROSITE" id="PS51675"/>
    </source>
</evidence>
<feature type="compositionally biased region" description="Basic and acidic residues" evidence="6">
    <location>
        <begin position="57"/>
        <end position="72"/>
    </location>
</feature>
<feature type="region of interest" description="Disordered" evidence="6">
    <location>
        <begin position="1"/>
        <end position="119"/>
    </location>
</feature>
<keyword evidence="9" id="KW-1185">Reference proteome</keyword>
<dbReference type="OrthoDB" id="278300at2759"/>
<evidence type="ECO:0000256" key="6">
    <source>
        <dbReference type="SAM" id="MobiDB-lite"/>
    </source>
</evidence>
<dbReference type="RefSeq" id="XP_004333989.1">
    <property type="nucleotide sequence ID" value="XM_004333941.1"/>
</dbReference>
<evidence type="ECO:0000313" key="9">
    <source>
        <dbReference type="Proteomes" id="UP000011083"/>
    </source>
</evidence>
<dbReference type="InterPro" id="IPR038459">
    <property type="entry name" value="MT_TRM10-typ_sf"/>
</dbReference>
<dbReference type="GeneID" id="14912434"/>
<feature type="compositionally biased region" description="Basic and acidic residues" evidence="6">
    <location>
        <begin position="85"/>
        <end position="105"/>
    </location>
</feature>
<dbReference type="Proteomes" id="UP000011083">
    <property type="component" value="Unassembled WGS sequence"/>
</dbReference>
<dbReference type="EC" id="2.1.1.221" evidence="1"/>
<evidence type="ECO:0000256" key="3">
    <source>
        <dbReference type="ARBA" id="ARBA00022679"/>
    </source>
</evidence>
<name>L8GIH1_ACACF</name>
<dbReference type="PANTHER" id="PTHR13563">
    <property type="entry name" value="TRNA (GUANINE-9-) METHYLTRANSFERASE"/>
    <property type="match status" value="1"/>
</dbReference>
<dbReference type="AlphaFoldDB" id="L8GIH1"/>
<comment type="catalytic activity">
    <reaction evidence="5">
        <text>guanosine(9) in tRNA + S-adenosyl-L-methionine = N(1)-methylguanosine(9) in tRNA + S-adenosyl-L-homocysteine + H(+)</text>
        <dbReference type="Rhea" id="RHEA:43156"/>
        <dbReference type="Rhea" id="RHEA-COMP:10367"/>
        <dbReference type="Rhea" id="RHEA-COMP:10368"/>
        <dbReference type="ChEBI" id="CHEBI:15378"/>
        <dbReference type="ChEBI" id="CHEBI:57856"/>
        <dbReference type="ChEBI" id="CHEBI:59789"/>
        <dbReference type="ChEBI" id="CHEBI:73542"/>
        <dbReference type="ChEBI" id="CHEBI:74269"/>
        <dbReference type="EC" id="2.1.1.221"/>
    </reaction>
</comment>
<dbReference type="PANTHER" id="PTHR13563:SF13">
    <property type="entry name" value="TRNA METHYLTRANSFERASE 10 HOMOLOG A"/>
    <property type="match status" value="1"/>
</dbReference>
<dbReference type="EMBL" id="KB008145">
    <property type="protein sequence ID" value="ELR11976.1"/>
    <property type="molecule type" value="Genomic_DNA"/>
</dbReference>
<dbReference type="GO" id="GO:0000049">
    <property type="term" value="F:tRNA binding"/>
    <property type="evidence" value="ECO:0007669"/>
    <property type="project" value="TreeGrafter"/>
</dbReference>
<dbReference type="STRING" id="1257118.L8GIH1"/>
<evidence type="ECO:0000256" key="1">
    <source>
        <dbReference type="ARBA" id="ARBA00012797"/>
    </source>
</evidence>
<dbReference type="CDD" id="cd18089">
    <property type="entry name" value="SPOUT_Trm10-like"/>
    <property type="match status" value="1"/>
</dbReference>
<reference evidence="8 9" key="1">
    <citation type="journal article" date="2013" name="Genome Biol.">
        <title>Genome of Acanthamoeba castellanii highlights extensive lateral gene transfer and early evolution of tyrosine kinase signaling.</title>
        <authorList>
            <person name="Clarke M."/>
            <person name="Lohan A.J."/>
            <person name="Liu B."/>
            <person name="Lagkouvardos I."/>
            <person name="Roy S."/>
            <person name="Zafar N."/>
            <person name="Bertelli C."/>
            <person name="Schilde C."/>
            <person name="Kianianmomeni A."/>
            <person name="Burglin T.R."/>
            <person name="Frech C."/>
            <person name="Turcotte B."/>
            <person name="Kopec K.O."/>
            <person name="Synnott J.M."/>
            <person name="Choo C."/>
            <person name="Paponov I."/>
            <person name="Finkler A."/>
            <person name="Soon Heng Tan C."/>
            <person name="Hutchins A.P."/>
            <person name="Weinmeier T."/>
            <person name="Rattei T."/>
            <person name="Chu J.S."/>
            <person name="Gimenez G."/>
            <person name="Irimia M."/>
            <person name="Rigden D.J."/>
            <person name="Fitzpatrick D.A."/>
            <person name="Lorenzo-Morales J."/>
            <person name="Bateman A."/>
            <person name="Chiu C.H."/>
            <person name="Tang P."/>
            <person name="Hegemann P."/>
            <person name="Fromm H."/>
            <person name="Raoult D."/>
            <person name="Greub G."/>
            <person name="Miranda-Saavedra D."/>
            <person name="Chen N."/>
            <person name="Nash P."/>
            <person name="Ginger M.L."/>
            <person name="Horn M."/>
            <person name="Schaap P."/>
            <person name="Caler L."/>
            <person name="Loftus B."/>
        </authorList>
    </citation>
    <scope>NUCLEOTIDE SEQUENCE [LARGE SCALE GENOMIC DNA]</scope>
    <source>
        <strain evidence="8 9">Neff</strain>
    </source>
</reference>
<sequence>MEERATGATGGGNQEDVANKGGAQSEGISTADDEKELNVDCDAGNAQEGEDTMEAAQARKEAKMKRREERRVAHWQHRRQKRREKKQEIQRLEQEAIARGEQPPERKKKKNPRIRTSVPLEKNHPRLVVDLDFQDFLNEKEIRSVASQINTAYGWIRHHSRPLEMHLTYLKGRVKEAVERNTGSSQWQLAKHEESFIDAFHEQKDKIVYLSPDSPNILETLNPEHIYIIGGIADVHIQKGMTLGKAERLGIQTACLPVKRYTQASRTVLNINHVIEIMTNVAETGDWAAAFAKSMPTRFVLRWVI</sequence>